<evidence type="ECO:0000256" key="6">
    <source>
        <dbReference type="ARBA" id="ARBA00022833"/>
    </source>
</evidence>
<feature type="compositionally biased region" description="Polar residues" evidence="13">
    <location>
        <begin position="62"/>
        <end position="73"/>
    </location>
</feature>
<evidence type="ECO:0000313" key="15">
    <source>
        <dbReference type="EMBL" id="SSX34727.1"/>
    </source>
</evidence>
<comment type="subcellular location">
    <subcellularLocation>
        <location evidence="1">Nucleus</location>
    </subcellularLocation>
</comment>
<feature type="region of interest" description="Disordered" evidence="13">
    <location>
        <begin position="1190"/>
        <end position="1233"/>
    </location>
</feature>
<feature type="compositionally biased region" description="Low complexity" evidence="13">
    <location>
        <begin position="560"/>
        <end position="577"/>
    </location>
</feature>
<dbReference type="InterPro" id="IPR013087">
    <property type="entry name" value="Znf_C2H2_type"/>
</dbReference>
<dbReference type="GO" id="GO:0035107">
    <property type="term" value="P:appendage morphogenesis"/>
    <property type="evidence" value="ECO:0007669"/>
    <property type="project" value="UniProtKB-ARBA"/>
</dbReference>
<feature type="region of interest" description="Disordered" evidence="13">
    <location>
        <begin position="908"/>
        <end position="972"/>
    </location>
</feature>
<dbReference type="PROSITE" id="PS00028">
    <property type="entry name" value="ZINC_FINGER_C2H2_1"/>
    <property type="match status" value="7"/>
</dbReference>
<evidence type="ECO:0000259" key="14">
    <source>
        <dbReference type="PROSITE" id="PS50157"/>
    </source>
</evidence>
<dbReference type="GO" id="GO:0030154">
    <property type="term" value="P:cell differentiation"/>
    <property type="evidence" value="ECO:0007669"/>
    <property type="project" value="UniProtKB-ARBA"/>
</dbReference>
<feature type="domain" description="C2H2-type" evidence="14">
    <location>
        <begin position="821"/>
        <end position="848"/>
    </location>
</feature>
<feature type="compositionally biased region" description="Basic and acidic residues" evidence="13">
    <location>
        <begin position="1193"/>
        <end position="1211"/>
    </location>
</feature>
<dbReference type="Gene3D" id="3.30.160.60">
    <property type="entry name" value="Classic Zinc Finger"/>
    <property type="match status" value="7"/>
</dbReference>
<keyword evidence="3" id="KW-0479">Metal-binding</keyword>
<evidence type="ECO:0000256" key="7">
    <source>
        <dbReference type="ARBA" id="ARBA00023015"/>
    </source>
</evidence>
<feature type="compositionally biased region" description="Acidic residues" evidence="13">
    <location>
        <begin position="926"/>
        <end position="935"/>
    </location>
</feature>
<keyword evidence="2" id="KW-0597">Phosphoprotein</keyword>
<keyword evidence="7" id="KW-0805">Transcription regulation</keyword>
<feature type="domain" description="C2H2-type" evidence="14">
    <location>
        <begin position="462"/>
        <end position="489"/>
    </location>
</feature>
<organism evidence="15">
    <name type="scientific">Culicoides sonorensis</name>
    <name type="common">Biting midge</name>
    <dbReference type="NCBI Taxonomy" id="179676"/>
    <lineage>
        <taxon>Eukaryota</taxon>
        <taxon>Metazoa</taxon>
        <taxon>Ecdysozoa</taxon>
        <taxon>Arthropoda</taxon>
        <taxon>Hexapoda</taxon>
        <taxon>Insecta</taxon>
        <taxon>Pterygota</taxon>
        <taxon>Neoptera</taxon>
        <taxon>Endopterygota</taxon>
        <taxon>Diptera</taxon>
        <taxon>Nematocera</taxon>
        <taxon>Chironomoidea</taxon>
        <taxon>Ceratopogonidae</taxon>
        <taxon>Ceratopogoninae</taxon>
        <taxon>Culicoides</taxon>
        <taxon>Monoculicoides</taxon>
    </lineage>
</organism>
<dbReference type="GO" id="GO:0007399">
    <property type="term" value="P:nervous system development"/>
    <property type="evidence" value="ECO:0007669"/>
    <property type="project" value="UniProtKB-ARBA"/>
</dbReference>
<dbReference type="InterPro" id="IPR036236">
    <property type="entry name" value="Znf_C2H2_sf"/>
</dbReference>
<feature type="compositionally biased region" description="Acidic residues" evidence="13">
    <location>
        <begin position="49"/>
        <end position="59"/>
    </location>
</feature>
<evidence type="ECO:0000256" key="5">
    <source>
        <dbReference type="ARBA" id="ARBA00022771"/>
    </source>
</evidence>
<feature type="region of interest" description="Disordered" evidence="13">
    <location>
        <begin position="621"/>
        <end position="719"/>
    </location>
</feature>
<dbReference type="GO" id="GO:0005634">
    <property type="term" value="C:nucleus"/>
    <property type="evidence" value="ECO:0007669"/>
    <property type="project" value="UniProtKB-SubCell"/>
</dbReference>
<feature type="domain" description="C2H2-type" evidence="14">
    <location>
        <begin position="490"/>
        <end position="517"/>
    </location>
</feature>
<feature type="compositionally biased region" description="Basic and acidic residues" evidence="13">
    <location>
        <begin position="312"/>
        <end position="330"/>
    </location>
</feature>
<evidence type="ECO:0000256" key="8">
    <source>
        <dbReference type="ARBA" id="ARBA00023125"/>
    </source>
</evidence>
<feature type="compositionally biased region" description="Polar residues" evidence="13">
    <location>
        <begin position="1222"/>
        <end position="1231"/>
    </location>
</feature>
<feature type="compositionally biased region" description="Basic and acidic residues" evidence="13">
    <location>
        <begin position="943"/>
        <end position="956"/>
    </location>
</feature>
<dbReference type="InterPro" id="IPR051565">
    <property type="entry name" value="Sal_C2H2-zinc-finger"/>
</dbReference>
<dbReference type="Pfam" id="PF13894">
    <property type="entry name" value="zf-C2H2_4"/>
    <property type="match status" value="1"/>
</dbReference>
<dbReference type="FunFam" id="3.30.160.60:FF:000025">
    <property type="entry name" value="Spalt-like transcription factor 1"/>
    <property type="match status" value="1"/>
</dbReference>
<feature type="compositionally biased region" description="Polar residues" evidence="13">
    <location>
        <begin position="10"/>
        <end position="19"/>
    </location>
</feature>
<dbReference type="GO" id="GO:0000981">
    <property type="term" value="F:DNA-binding transcription factor activity, RNA polymerase II-specific"/>
    <property type="evidence" value="ECO:0007669"/>
    <property type="project" value="TreeGrafter"/>
</dbReference>
<dbReference type="PROSITE" id="PS50157">
    <property type="entry name" value="ZINC_FINGER_C2H2_2"/>
    <property type="match status" value="7"/>
</dbReference>
<dbReference type="FunFam" id="3.30.160.60:FF:000215">
    <property type="entry name" value="Spalt-like transcription factor 3"/>
    <property type="match status" value="1"/>
</dbReference>
<feature type="compositionally biased region" description="Polar residues" evidence="13">
    <location>
        <begin position="1148"/>
        <end position="1165"/>
    </location>
</feature>
<keyword evidence="8" id="KW-0238">DNA-binding</keyword>
<evidence type="ECO:0000256" key="13">
    <source>
        <dbReference type="SAM" id="MobiDB-lite"/>
    </source>
</evidence>
<dbReference type="AlphaFoldDB" id="A0A336N1V4"/>
<dbReference type="PANTHER" id="PTHR23233">
    <property type="entry name" value="SAL-LIKE PROTEIN"/>
    <property type="match status" value="1"/>
</dbReference>
<feature type="compositionally biased region" description="Low complexity" evidence="13">
    <location>
        <begin position="74"/>
        <end position="88"/>
    </location>
</feature>
<dbReference type="GO" id="GO:0008270">
    <property type="term" value="F:zinc ion binding"/>
    <property type="evidence" value="ECO:0007669"/>
    <property type="project" value="UniProtKB-KW"/>
</dbReference>
<feature type="region of interest" description="Disordered" evidence="13">
    <location>
        <begin position="1"/>
        <end position="95"/>
    </location>
</feature>
<dbReference type="FunFam" id="3.30.160.60:FF:000570">
    <property type="entry name" value="Spalt like transcription factor 3"/>
    <property type="match status" value="1"/>
</dbReference>
<keyword evidence="6" id="KW-0862">Zinc</keyword>
<feature type="domain" description="C2H2-type" evidence="14">
    <location>
        <begin position="853"/>
        <end position="880"/>
    </location>
</feature>
<feature type="compositionally biased region" description="Polar residues" evidence="13">
    <location>
        <begin position="28"/>
        <end position="37"/>
    </location>
</feature>
<feature type="domain" description="C2H2-type" evidence="14">
    <location>
        <begin position="1091"/>
        <end position="1118"/>
    </location>
</feature>
<evidence type="ECO:0000256" key="2">
    <source>
        <dbReference type="ARBA" id="ARBA00022553"/>
    </source>
</evidence>
<dbReference type="SMART" id="SM00355">
    <property type="entry name" value="ZnF_C2H2"/>
    <property type="match status" value="7"/>
</dbReference>
<feature type="compositionally biased region" description="Pro residues" evidence="13">
    <location>
        <begin position="1030"/>
        <end position="1045"/>
    </location>
</feature>
<reference evidence="15" key="1">
    <citation type="submission" date="2018-07" db="EMBL/GenBank/DDBJ databases">
        <authorList>
            <person name="Quirk P.G."/>
            <person name="Krulwich T.A."/>
        </authorList>
    </citation>
    <scope>NUCLEOTIDE SEQUENCE</scope>
</reference>
<dbReference type="FunFam" id="3.30.160.60:FF:000341">
    <property type="entry name" value="Spalt-like transcription factor 1"/>
    <property type="match status" value="1"/>
</dbReference>
<feature type="compositionally biased region" description="Basic and acidic residues" evidence="13">
    <location>
        <begin position="337"/>
        <end position="351"/>
    </location>
</feature>
<dbReference type="VEuPathDB" id="VectorBase:CSON008432"/>
<evidence type="ECO:0000256" key="1">
    <source>
        <dbReference type="ARBA" id="ARBA00004123"/>
    </source>
</evidence>
<evidence type="ECO:0000256" key="9">
    <source>
        <dbReference type="ARBA" id="ARBA00023163"/>
    </source>
</evidence>
<evidence type="ECO:0000256" key="10">
    <source>
        <dbReference type="ARBA" id="ARBA00023242"/>
    </source>
</evidence>
<keyword evidence="4" id="KW-0677">Repeat</keyword>
<feature type="compositionally biased region" description="Basic and acidic residues" evidence="13">
    <location>
        <begin position="650"/>
        <end position="661"/>
    </location>
</feature>
<feature type="compositionally biased region" description="Basic and acidic residues" evidence="13">
    <location>
        <begin position="38"/>
        <end position="48"/>
    </location>
</feature>
<keyword evidence="9" id="KW-0804">Transcription</keyword>
<feature type="region of interest" description="Disordered" evidence="13">
    <location>
        <begin position="1145"/>
        <end position="1176"/>
    </location>
</feature>
<dbReference type="EMBL" id="UFQT01003197">
    <property type="protein sequence ID" value="SSX34727.1"/>
    <property type="molecule type" value="Genomic_DNA"/>
</dbReference>
<sequence length="1255" mass="140413">MFLKRLNLNIGDNDNNTETGSDEIMATEATSPTIEMKQNNHDESKDEEHHDEDDYDQAEVVESSSKELSTSGLNNNINNNNKNNTINNSVKKPNLDKVVEKINNNKKEITSINSSNSVNLSNKNNNSSKIIKMSDLMKNNDKHLNGNSSEPEMAEEEDEIDEKSEVGDQESLANVQAQHNASAALAAAQQLMGANPAMFNPAMFPTGQAFQNVVAQFTANAVANNMDMDNVALLKSALFTLQQQQFLQFQLIQHLHSQLLRNNGGERGSGEENNDAERSETENEILTKRNEETTNVRRTNSENKNMSMEYDSPLKRLEEQSARQELDLSNRSRNSPSRKDQSEISNSDKHQSIKHHMQEQQQRLESQHANKPLTPLRSEYPSSQDIPHAYQHNFSLSNIITDHDSLPPMNESNSLAMLEKKAQEVLNSASQGILSNNLLDELAFANEKASPNGRNDPALFKHRCRYCGKIFGSDSSLQIHIRSHTGERPFKCNVCGSRFTTKGNLKVHFQRHTEKYPHIPMNPNPVPEHLDKYFPPLVPSEALKEQAPTGPPGTPGNNGGASSNPNSGSLNSHSNHLGGMGAFPTGFPGRGLLPDFFMPRPPAFDLFSNPMMAAQAAAELSRKPVDLSQVRKPEAPVSPVSDMRLSPEVVLKEEPTIIKEEPMDETLDLSDKSHNRDKSLEREEEMRPRSRSRERERERDREYSIRSHSQPNSHNVGDALAKVPCVSPSRSSSSSTSGSLYQDTVLDPAFFPSHLTRPDSRDSSWENFIEISSETSKLQELVDNIDNKTTEPNQCLVCKKVLSCRSALQMHYRVHTGERPFRCKICGRSFTTKGNLKTHMSVHRIKPPMRTLHQCPVCHQKFSNIFVLQQHIRLHTGEMTDLTPEQIRAAEIREFPDHPSELKMHPFGMGGRMPEFNHNHKRMADSDDENGDELNEPPSPKRLQQEEILPKRDGLRPRPPMISPSPGQAEDLRAMNIHRLSVRSNEELSRDSSPVSQASTEPAKRLRSSSPLRSSSSPPPMHHSTRSPITTPPGPEGLSRPPFPYGPPFLAMPHLPPFMQQPPFMRTGLPLVPTSPGMPPFGLFGVRGNTTTCNICFKTFACNSALEIHYRSHTKERPFKCTICDRGFSTKGNMKQHMLTHKIRDMFGNSNSGDESRMSTNSQDPSVKDSESTSGGSQINFAIKLEKSQSLQEFDRGNNDTNNKHLKESNMSDRGSPASDYTGGSSRNFNGISKEADIKKWCNKLNEMPENIAAS</sequence>
<feature type="compositionally biased region" description="Basic and acidic residues" evidence="13">
    <location>
        <begin position="275"/>
        <end position="301"/>
    </location>
</feature>
<feature type="compositionally biased region" description="Basic and acidic residues" evidence="13">
    <location>
        <begin position="915"/>
        <end position="925"/>
    </location>
</feature>
<feature type="domain" description="C2H2-type" evidence="14">
    <location>
        <begin position="1119"/>
        <end position="1141"/>
    </location>
</feature>
<proteinExistence type="inferred from homology"/>
<evidence type="ECO:0000256" key="11">
    <source>
        <dbReference type="ARBA" id="ARBA00038474"/>
    </source>
</evidence>
<evidence type="ECO:0000256" key="3">
    <source>
        <dbReference type="ARBA" id="ARBA00022723"/>
    </source>
</evidence>
<feature type="region of interest" description="Disordered" evidence="13">
    <location>
        <begin position="262"/>
        <end position="366"/>
    </location>
</feature>
<keyword evidence="5 12" id="KW-0863">Zinc-finger</keyword>
<keyword evidence="10" id="KW-0539">Nucleus</keyword>
<feature type="region of interest" description="Disordered" evidence="13">
    <location>
        <begin position="543"/>
        <end position="577"/>
    </location>
</feature>
<dbReference type="SUPFAM" id="SSF57667">
    <property type="entry name" value="beta-beta-alpha zinc fingers"/>
    <property type="match status" value="4"/>
</dbReference>
<feature type="region of interest" description="Disordered" evidence="13">
    <location>
        <begin position="984"/>
        <end position="1045"/>
    </location>
</feature>
<comment type="similarity">
    <text evidence="11">Belongs to the sal C2H2-type zinc-finger protein family.</text>
</comment>
<dbReference type="PANTHER" id="PTHR23233:SF87">
    <property type="entry name" value="HOMEOTIC PROTEIN SPALT-MAJOR"/>
    <property type="match status" value="1"/>
</dbReference>
<dbReference type="GO" id="GO:0000978">
    <property type="term" value="F:RNA polymerase II cis-regulatory region sequence-specific DNA binding"/>
    <property type="evidence" value="ECO:0007669"/>
    <property type="project" value="TreeGrafter"/>
</dbReference>
<name>A0A336N1V4_CULSO</name>
<dbReference type="GO" id="GO:0048513">
    <property type="term" value="P:animal organ development"/>
    <property type="evidence" value="ECO:0007669"/>
    <property type="project" value="UniProtKB-ARBA"/>
</dbReference>
<feature type="compositionally biased region" description="Basic and acidic residues" evidence="13">
    <location>
        <begin position="621"/>
        <end position="634"/>
    </location>
</feature>
<evidence type="ECO:0000256" key="4">
    <source>
        <dbReference type="ARBA" id="ARBA00022737"/>
    </source>
</evidence>
<feature type="compositionally biased region" description="Polar residues" evidence="13">
    <location>
        <begin position="991"/>
        <end position="1000"/>
    </location>
</feature>
<feature type="compositionally biased region" description="Acidic residues" evidence="13">
    <location>
        <begin position="152"/>
        <end position="162"/>
    </location>
</feature>
<accession>A0A336N1V4</accession>
<dbReference type="FunFam" id="3.30.160.60:FF:000708">
    <property type="entry name" value="Sal-like protein 1"/>
    <property type="match status" value="1"/>
</dbReference>
<evidence type="ECO:0000256" key="12">
    <source>
        <dbReference type="PROSITE-ProRule" id="PRU00042"/>
    </source>
</evidence>
<gene>
    <name evidence="15" type="primary">CSON008432</name>
</gene>
<feature type="compositionally biased region" description="Basic and acidic residues" evidence="13">
    <location>
        <begin position="669"/>
        <end position="705"/>
    </location>
</feature>
<dbReference type="Pfam" id="PF00096">
    <property type="entry name" value="zf-C2H2"/>
    <property type="match status" value="3"/>
</dbReference>
<feature type="domain" description="C2H2-type" evidence="14">
    <location>
        <begin position="793"/>
        <end position="820"/>
    </location>
</feature>
<dbReference type="OMA" id="DIKNWCQ"/>
<protein>
    <submittedName>
        <fullName evidence="15">CSON008432 protein</fullName>
    </submittedName>
</protein>
<dbReference type="FunFam" id="3.30.160.60:FF:002027">
    <property type="entry name" value="Blast:Sal-like protein 3"/>
    <property type="match status" value="1"/>
</dbReference>
<feature type="region of interest" description="Disordered" evidence="13">
    <location>
        <begin position="139"/>
        <end position="175"/>
    </location>
</feature>